<evidence type="ECO:0000256" key="10">
    <source>
        <dbReference type="RuleBase" id="RU365067"/>
    </source>
</evidence>
<keyword evidence="5 10" id="KW-0256">Endoplasmic reticulum</keyword>
<keyword evidence="7 10" id="KW-0472">Membrane</keyword>
<comment type="subcellular location">
    <subcellularLocation>
        <location evidence="1 10">Endoplasmic reticulum membrane</location>
        <topology evidence="1 10">Multi-pass membrane protein</topology>
    </subcellularLocation>
</comment>
<evidence type="ECO:0000256" key="4">
    <source>
        <dbReference type="ARBA" id="ARBA00022692"/>
    </source>
</evidence>
<comment type="function">
    <text evidence="9 10">Intramembrane glycolipid transporter that operates in the biosynthetic pathway of dolichol-linked oligosaccharides, the glycan precursors employed in protein asparagine (N)-glycosylation. The sequential addition of sugars to dolichol pyrophosphate produces dolichol-linked oligosaccharides containing fourteen sugars, including two GlcNAcs, nine mannoses and three glucoses. Once assembled, the oligosaccharide is transferred from the lipid to nascent proteins by oligosaccharyltransferases. The assembly of dolichol-linked oligosaccharides begins on the cytosolic side of the endoplasmic reticulum membrane and finishes in its lumen. RFT1 could mediate the translocation of the cytosolically oriented intermediate DolPP-GlcNAc2Man5, produced by ALG11, into the ER lumen where dolichol-linked oligosaccharides assembly continues. However, the intramembrane lipid transporter activity could not be confirmed in vitro.</text>
</comment>
<dbReference type="AlphaFoldDB" id="A0A1X2GMH6"/>
<evidence type="ECO:0000256" key="7">
    <source>
        <dbReference type="ARBA" id="ARBA00023136"/>
    </source>
</evidence>
<keyword evidence="12" id="KW-1185">Reference proteome</keyword>
<evidence type="ECO:0000313" key="12">
    <source>
        <dbReference type="Proteomes" id="UP000242146"/>
    </source>
</evidence>
<keyword evidence="10" id="KW-0813">Transport</keyword>
<name>A0A1X2GMH6_9FUNG</name>
<evidence type="ECO:0000256" key="3">
    <source>
        <dbReference type="ARBA" id="ARBA00010288"/>
    </source>
</evidence>
<feature type="transmembrane region" description="Helical" evidence="10">
    <location>
        <begin position="345"/>
        <end position="371"/>
    </location>
</feature>
<comment type="caution">
    <text evidence="11">The sequence shown here is derived from an EMBL/GenBank/DDBJ whole genome shotgun (WGS) entry which is preliminary data.</text>
</comment>
<dbReference type="EMBL" id="MCGT01000009">
    <property type="protein sequence ID" value="ORX57072.1"/>
    <property type="molecule type" value="Genomic_DNA"/>
</dbReference>
<keyword evidence="4 10" id="KW-0812">Transmembrane</keyword>
<dbReference type="GO" id="GO:0006488">
    <property type="term" value="P:dolichol-linked oligosaccharide biosynthetic process"/>
    <property type="evidence" value="ECO:0007669"/>
    <property type="project" value="InterPro"/>
</dbReference>
<evidence type="ECO:0000313" key="11">
    <source>
        <dbReference type="EMBL" id="ORX57072.1"/>
    </source>
</evidence>
<dbReference type="PANTHER" id="PTHR13117:SF5">
    <property type="entry name" value="PROTEIN RFT1 HOMOLOG"/>
    <property type="match status" value="1"/>
</dbReference>
<keyword evidence="6 10" id="KW-1133">Transmembrane helix</keyword>
<comment type="similarity">
    <text evidence="3 10">Belongs to the RFT1 family.</text>
</comment>
<dbReference type="STRING" id="101127.A0A1X2GMH6"/>
<evidence type="ECO:0000256" key="6">
    <source>
        <dbReference type="ARBA" id="ARBA00022989"/>
    </source>
</evidence>
<proteinExistence type="inferred from homology"/>
<sequence length="560" mass="62727">MAKPKKPSDDDTNQQLLASTAKGASYLILLQLGSRMLTFVLHQIVLRYTSAETFGIASVKLELLLSTILFLSREGYRCALVRGEGVQKPSRDSFQIVPEDSAAGQEQKITNISYIPTVLGLLCTCLACQFYLFNIDDTTADLYPHYRLSVILFGLAAMIELSIEPFFIKALNSMYFQLRVSIEGVAVVLRCLVTFALTLYGAKLATSQYSLLAFALAQFVYGVVLAVGYVGFFLLKVWRQDISLTSLFPRKLVSTSGTSFWLDESLTALGSTLTKQSLLKHVLTEGDKMLISALSTDRDQGIYAFVVNYGSLVARILFQPLEETGRTLFSKLLNKKESRTNERALALDVLLLILRCHVVLGLVFICFATNYTSTLIDLLVGKKWSMTQAPSVLALYCMYVPIMGINGITEGFVQAVASKQDLARLSYYMVGFSLVFMSAGALFMHVLPLGAFGLVLANMVNLGVRIGYSWYYIVCYFHEEKRALSIWSWWPSWATTMAFAFGWASTFWSKQVIGWDSLTAKMQHIGVGGFCFVCVCFVIYWKDRSLLVELRQLFRKQKME</sequence>
<feature type="transmembrane region" description="Helical" evidence="10">
    <location>
        <begin position="391"/>
        <end position="413"/>
    </location>
</feature>
<dbReference type="Proteomes" id="UP000242146">
    <property type="component" value="Unassembled WGS sequence"/>
</dbReference>
<feature type="transmembrane region" description="Helical" evidence="10">
    <location>
        <begin position="452"/>
        <end position="474"/>
    </location>
</feature>
<comment type="pathway">
    <text evidence="2">Protein modification; protein glycosylation.</text>
</comment>
<evidence type="ECO:0000256" key="5">
    <source>
        <dbReference type="ARBA" id="ARBA00022824"/>
    </source>
</evidence>
<accession>A0A1X2GMH6</accession>
<evidence type="ECO:0000256" key="1">
    <source>
        <dbReference type="ARBA" id="ARBA00004477"/>
    </source>
</evidence>
<evidence type="ECO:0000256" key="8">
    <source>
        <dbReference type="ARBA" id="ARBA00044793"/>
    </source>
</evidence>
<dbReference type="PANTHER" id="PTHR13117">
    <property type="entry name" value="ENDOPLASMIC RETICULUM MULTISPAN TRANSMEMBRANE PROTEIN-RELATED"/>
    <property type="match status" value="1"/>
</dbReference>
<feature type="transmembrane region" description="Helical" evidence="10">
    <location>
        <begin position="486"/>
        <end position="504"/>
    </location>
</feature>
<reference evidence="11 12" key="1">
    <citation type="submission" date="2016-07" db="EMBL/GenBank/DDBJ databases">
        <title>Pervasive Adenine N6-methylation of Active Genes in Fungi.</title>
        <authorList>
            <consortium name="DOE Joint Genome Institute"/>
            <person name="Mondo S.J."/>
            <person name="Dannebaum R.O."/>
            <person name="Kuo R.C."/>
            <person name="Labutti K."/>
            <person name="Haridas S."/>
            <person name="Kuo A."/>
            <person name="Salamov A."/>
            <person name="Ahrendt S.R."/>
            <person name="Lipzen A."/>
            <person name="Sullivan W."/>
            <person name="Andreopoulos W.B."/>
            <person name="Clum A."/>
            <person name="Lindquist E."/>
            <person name="Daum C."/>
            <person name="Ramamoorthy G.K."/>
            <person name="Gryganskyi A."/>
            <person name="Culley D."/>
            <person name="Magnuson J.K."/>
            <person name="James T.Y."/>
            <person name="O'Malley M.A."/>
            <person name="Stajich J.E."/>
            <person name="Spatafora J.W."/>
            <person name="Visel A."/>
            <person name="Grigoriev I.V."/>
        </authorList>
    </citation>
    <scope>NUCLEOTIDE SEQUENCE [LARGE SCALE GENOMIC DNA]</scope>
    <source>
        <strain evidence="11 12">NRRL 3301</strain>
    </source>
</reference>
<feature type="transmembrane region" description="Helical" evidence="10">
    <location>
        <begin position="180"/>
        <end position="200"/>
    </location>
</feature>
<evidence type="ECO:0000256" key="9">
    <source>
        <dbReference type="ARBA" id="ARBA00045912"/>
    </source>
</evidence>
<dbReference type="Pfam" id="PF04506">
    <property type="entry name" value="Rft-1"/>
    <property type="match status" value="1"/>
</dbReference>
<feature type="transmembrane region" description="Helical" evidence="10">
    <location>
        <begin position="114"/>
        <end position="133"/>
    </location>
</feature>
<dbReference type="GO" id="GO:0005789">
    <property type="term" value="C:endoplasmic reticulum membrane"/>
    <property type="evidence" value="ECO:0007669"/>
    <property type="project" value="UniProtKB-SubCell"/>
</dbReference>
<feature type="transmembrane region" description="Helical" evidence="10">
    <location>
        <begin position="145"/>
        <end position="168"/>
    </location>
</feature>
<organism evidence="11 12">
    <name type="scientific">Hesseltinella vesiculosa</name>
    <dbReference type="NCBI Taxonomy" id="101127"/>
    <lineage>
        <taxon>Eukaryota</taxon>
        <taxon>Fungi</taxon>
        <taxon>Fungi incertae sedis</taxon>
        <taxon>Mucoromycota</taxon>
        <taxon>Mucoromycotina</taxon>
        <taxon>Mucoromycetes</taxon>
        <taxon>Mucorales</taxon>
        <taxon>Cunninghamellaceae</taxon>
        <taxon>Hesseltinella</taxon>
    </lineage>
</organism>
<protein>
    <recommendedName>
        <fullName evidence="8 10">Man(5)GlcNAc(2)-PP-dolichol translocation protein RFT1</fullName>
    </recommendedName>
</protein>
<feature type="transmembrane region" description="Helical" evidence="10">
    <location>
        <begin position="524"/>
        <end position="541"/>
    </location>
</feature>
<dbReference type="OrthoDB" id="9979195at2759"/>
<dbReference type="GO" id="GO:0034203">
    <property type="term" value="P:glycolipid translocation"/>
    <property type="evidence" value="ECO:0007669"/>
    <property type="project" value="TreeGrafter"/>
</dbReference>
<feature type="transmembrane region" description="Helical" evidence="10">
    <location>
        <begin position="212"/>
        <end position="235"/>
    </location>
</feature>
<dbReference type="InterPro" id="IPR007594">
    <property type="entry name" value="RFT1"/>
</dbReference>
<gene>
    <name evidence="11" type="ORF">DM01DRAFT_1303519</name>
</gene>
<evidence type="ECO:0000256" key="2">
    <source>
        <dbReference type="ARBA" id="ARBA00004922"/>
    </source>
</evidence>
<feature type="transmembrane region" description="Helical" evidence="10">
    <location>
        <begin position="425"/>
        <end position="446"/>
    </location>
</feature>